<dbReference type="Proteomes" id="UP000499080">
    <property type="component" value="Unassembled WGS sequence"/>
</dbReference>
<dbReference type="EMBL" id="BGPR01020197">
    <property type="protein sequence ID" value="GBN84028.1"/>
    <property type="molecule type" value="Genomic_DNA"/>
</dbReference>
<gene>
    <name evidence="1" type="ORF">AVEN_31321_1</name>
</gene>
<accession>A0A4Y2S707</accession>
<feature type="non-terminal residue" evidence="1">
    <location>
        <position position="1"/>
    </location>
</feature>
<name>A0A4Y2S707_ARAVE</name>
<dbReference type="AlphaFoldDB" id="A0A4Y2S707"/>
<comment type="caution">
    <text evidence="1">The sequence shown here is derived from an EMBL/GenBank/DDBJ whole genome shotgun (WGS) entry which is preliminary data.</text>
</comment>
<evidence type="ECO:0000313" key="1">
    <source>
        <dbReference type="EMBL" id="GBN84028.1"/>
    </source>
</evidence>
<protein>
    <submittedName>
        <fullName evidence="1">Uncharacterized protein</fullName>
    </submittedName>
</protein>
<reference evidence="1 2" key="1">
    <citation type="journal article" date="2019" name="Sci. Rep.">
        <title>Orb-weaving spider Araneus ventricosus genome elucidates the spidroin gene catalogue.</title>
        <authorList>
            <person name="Kono N."/>
            <person name="Nakamura H."/>
            <person name="Ohtoshi R."/>
            <person name="Moran D.A.P."/>
            <person name="Shinohara A."/>
            <person name="Yoshida Y."/>
            <person name="Fujiwara M."/>
            <person name="Mori M."/>
            <person name="Tomita M."/>
            <person name="Arakawa K."/>
        </authorList>
    </citation>
    <scope>NUCLEOTIDE SEQUENCE [LARGE SCALE GENOMIC DNA]</scope>
</reference>
<proteinExistence type="predicted"/>
<sequence>LVLCEKTVHCDVTCGTEKKVALKLMKKGGQDGPAWVSLAVEEKGVERREVVVLFLLVWSKGRGALVAWRIIVLGFRKSMRSWGELVG</sequence>
<keyword evidence="2" id="KW-1185">Reference proteome</keyword>
<organism evidence="1 2">
    <name type="scientific">Araneus ventricosus</name>
    <name type="common">Orbweaver spider</name>
    <name type="synonym">Epeira ventricosa</name>
    <dbReference type="NCBI Taxonomy" id="182803"/>
    <lineage>
        <taxon>Eukaryota</taxon>
        <taxon>Metazoa</taxon>
        <taxon>Ecdysozoa</taxon>
        <taxon>Arthropoda</taxon>
        <taxon>Chelicerata</taxon>
        <taxon>Arachnida</taxon>
        <taxon>Araneae</taxon>
        <taxon>Araneomorphae</taxon>
        <taxon>Entelegynae</taxon>
        <taxon>Araneoidea</taxon>
        <taxon>Araneidae</taxon>
        <taxon>Araneus</taxon>
    </lineage>
</organism>
<evidence type="ECO:0000313" key="2">
    <source>
        <dbReference type="Proteomes" id="UP000499080"/>
    </source>
</evidence>